<dbReference type="AlphaFoldDB" id="A0A2K2FZ37"/>
<keyword evidence="2" id="KW-0732">Signal</keyword>
<dbReference type="Proteomes" id="UP000236327">
    <property type="component" value="Unassembled WGS sequence"/>
</dbReference>
<feature type="region of interest" description="Disordered" evidence="1">
    <location>
        <begin position="73"/>
        <end position="92"/>
    </location>
</feature>
<proteinExistence type="predicted"/>
<gene>
    <name evidence="3" type="ORF">A8V01_05195</name>
</gene>
<evidence type="ECO:0000256" key="2">
    <source>
        <dbReference type="SAM" id="SignalP"/>
    </source>
</evidence>
<feature type="region of interest" description="Disordered" evidence="1">
    <location>
        <begin position="34"/>
        <end position="65"/>
    </location>
</feature>
<dbReference type="EMBL" id="LYMM01000040">
    <property type="protein sequence ID" value="PNU04014.1"/>
    <property type="molecule type" value="Genomic_DNA"/>
</dbReference>
<evidence type="ECO:0000313" key="3">
    <source>
        <dbReference type="EMBL" id="PNU04014.1"/>
    </source>
</evidence>
<evidence type="ECO:0000256" key="1">
    <source>
        <dbReference type="SAM" id="MobiDB-lite"/>
    </source>
</evidence>
<organism evidence="3 4">
    <name type="scientific">Novosphingobium guangzhouense</name>
    <dbReference type="NCBI Taxonomy" id="1850347"/>
    <lineage>
        <taxon>Bacteria</taxon>
        <taxon>Pseudomonadati</taxon>
        <taxon>Pseudomonadota</taxon>
        <taxon>Alphaproteobacteria</taxon>
        <taxon>Sphingomonadales</taxon>
        <taxon>Sphingomonadaceae</taxon>
        <taxon>Novosphingobium</taxon>
    </lineage>
</organism>
<feature type="signal peptide" evidence="2">
    <location>
        <begin position="1"/>
        <end position="32"/>
    </location>
</feature>
<sequence length="363" mass="38933">MHAGLMMQRPVLASLLGCLIGSALLAPSGAYAGEGDGEGGVADPEPLAGPQIEGVDDGPEQGAARPVDSQRLALAESAPDPAQPPEKERHRLFPLGGRAAIARGYRIPEPWGLGALMVWTDTRFDTRNLSAAVRKGGDPSPDVQMTALPSVTTHRLEGDNRLMGFKADLWLFPGVNFFASIGKVKGNNRIDVDVDLDQVVPFPFCRPAKPCGTVRLPIDTRVSNTTVTLGTILVYGNEKWFVLGTVAKTVSISSKQRSDVESTNLGLRGGTRFRLGENTYLAPYFGANYFDLDTTVKGVVASGPLFEDGEGIHLRYKVDMSARKPWAAVAGFNVELSRHLTFQAELQAGAESTRILASTGVRF</sequence>
<accession>A0A2K2FZ37</accession>
<name>A0A2K2FZ37_9SPHN</name>
<keyword evidence="4" id="KW-1185">Reference proteome</keyword>
<reference evidence="3 4" key="1">
    <citation type="submission" date="2016-05" db="EMBL/GenBank/DDBJ databases">
        <title>Complete genome sequence of Novosphingobium guangzhouense SA925(T).</title>
        <authorList>
            <person name="Sha S."/>
        </authorList>
    </citation>
    <scope>NUCLEOTIDE SEQUENCE [LARGE SCALE GENOMIC DNA]</scope>
    <source>
        <strain evidence="3 4">SA925</strain>
    </source>
</reference>
<comment type="caution">
    <text evidence="3">The sequence shown here is derived from an EMBL/GenBank/DDBJ whole genome shotgun (WGS) entry which is preliminary data.</text>
</comment>
<feature type="chain" id="PRO_5014418621" description="Outer membrane protein beta-barrel domain-containing protein" evidence="2">
    <location>
        <begin position="33"/>
        <end position="363"/>
    </location>
</feature>
<evidence type="ECO:0000313" key="4">
    <source>
        <dbReference type="Proteomes" id="UP000236327"/>
    </source>
</evidence>
<evidence type="ECO:0008006" key="5">
    <source>
        <dbReference type="Google" id="ProtNLM"/>
    </source>
</evidence>
<protein>
    <recommendedName>
        <fullName evidence="5">Outer membrane protein beta-barrel domain-containing protein</fullName>
    </recommendedName>
</protein>